<evidence type="ECO:0000256" key="2">
    <source>
        <dbReference type="ARBA" id="ARBA00022723"/>
    </source>
</evidence>
<dbReference type="SUPFAM" id="SSF46626">
    <property type="entry name" value="Cytochrome c"/>
    <property type="match status" value="1"/>
</dbReference>
<feature type="chain" id="PRO_5046053463" description="Cytochrome c domain-containing protein" evidence="7">
    <location>
        <begin position="24"/>
        <end position="680"/>
    </location>
</feature>
<evidence type="ECO:0000313" key="10">
    <source>
        <dbReference type="Proteomes" id="UP001054846"/>
    </source>
</evidence>
<dbReference type="PANTHER" id="PTHR30600:SF10">
    <property type="entry name" value="BLL6722 PROTEIN"/>
    <property type="match status" value="1"/>
</dbReference>
<dbReference type="RefSeq" id="WP_418886903.1">
    <property type="nucleotide sequence ID" value="NZ_CP063845.1"/>
</dbReference>
<dbReference type="PROSITE" id="PS51257">
    <property type="entry name" value="PROKAR_LIPOPROTEIN"/>
    <property type="match status" value="1"/>
</dbReference>
<reference evidence="9 10" key="1">
    <citation type="journal article" date="2021" name="Genome Biol. Evol.">
        <title>Complete Genome Sequencing of a Novel Gloeobacter Species from a Waterfall Cave in Mexico.</title>
        <authorList>
            <person name="Saw J.H."/>
            <person name="Cardona T."/>
            <person name="Montejano G."/>
        </authorList>
    </citation>
    <scope>NUCLEOTIDE SEQUENCE [LARGE SCALE GENOMIC DNA]</scope>
    <source>
        <strain evidence="9">MG652769</strain>
    </source>
</reference>
<evidence type="ECO:0000313" key="9">
    <source>
        <dbReference type="EMBL" id="UFP93306.1"/>
    </source>
</evidence>
<dbReference type="Gene3D" id="1.10.760.10">
    <property type="entry name" value="Cytochrome c-like domain"/>
    <property type="match status" value="1"/>
</dbReference>
<organism evidence="9 10">
    <name type="scientific">Gloeobacter morelensis MG652769</name>
    <dbReference type="NCBI Taxonomy" id="2781736"/>
    <lineage>
        <taxon>Bacteria</taxon>
        <taxon>Bacillati</taxon>
        <taxon>Cyanobacteriota</taxon>
        <taxon>Cyanophyceae</taxon>
        <taxon>Gloeobacterales</taxon>
        <taxon>Gloeobacteraceae</taxon>
        <taxon>Gloeobacter</taxon>
        <taxon>Gloeobacter morelensis</taxon>
    </lineage>
</organism>
<sequence>MNNNKYCSLLLLAGATAACSVLVSTVVQSPASHSSEDLLRPAPLQTVGYFDYFGKLLNPSQAAELVRSRGLDPGNAQSYLRIGAVEITQALIDQGKDIFTDRKIGDDFGLQKVFGFRAGFLLILPEVRAAIEQLDGQPTTNLRVVLQKDLILGSRIFTKGSTVDTGLDIEKGGKFPVGLSIDGNLTCAVCHIAVNKQSGKALQGLPNGDLNIPLLIALSPNTAAGFARLNIDPLDPAYRGSGKTIIDSKGRRVELPDPQKIERAFDDAVLDVPFGHFESSPDGINNTTQIPNLFTFRSGPYTADGSFAAGPFGGLSSVTNGVHSSEVNLLAASQISEATLGIDREVYLGTVLQNANDPQVRLPEGKPVKPSEWLRKVAPDPEAAELEDQVPAPGTGSYPNLSPSLFTFNGLVFSPNTDRRNDSASGPFLFAANAMAAFQNSLLPPANRSESNRRALATGAVRRGARVFEQASCTGCHPAPFFTDNRIHPVGTIGTDPARARSRLGLEPLLVPPLLFTFDTPVPVPPGAEILAVPTAGIAPTPTSLPTGIVPDGGYKSPALRGLYLSAPYLHDGGAAVRAGALQFFADGSFAVVDSSGLGLAGTLSQGQGAEAGGSLRALLDRDLRARVVAANQGSPALVRSNLTGAGHAFYVDPAAGFTYAQQRDLVDFLLSLDDDPGRY</sequence>
<dbReference type="EMBL" id="CP063845">
    <property type="protein sequence ID" value="UFP93306.1"/>
    <property type="molecule type" value="Genomic_DNA"/>
</dbReference>
<evidence type="ECO:0000259" key="8">
    <source>
        <dbReference type="PROSITE" id="PS51007"/>
    </source>
</evidence>
<dbReference type="PROSITE" id="PS51007">
    <property type="entry name" value="CYTC"/>
    <property type="match status" value="1"/>
</dbReference>
<proteinExistence type="predicted"/>
<dbReference type="InterPro" id="IPR036909">
    <property type="entry name" value="Cyt_c-like_dom_sf"/>
</dbReference>
<dbReference type="InterPro" id="IPR051395">
    <property type="entry name" value="Cytochrome_c_Peroxidase/MauG"/>
</dbReference>
<dbReference type="PANTHER" id="PTHR30600">
    <property type="entry name" value="CYTOCHROME C PEROXIDASE-RELATED"/>
    <property type="match status" value="1"/>
</dbReference>
<evidence type="ECO:0000256" key="6">
    <source>
        <dbReference type="PROSITE-ProRule" id="PRU00433"/>
    </source>
</evidence>
<keyword evidence="2 6" id="KW-0479">Metal-binding</keyword>
<keyword evidence="4" id="KW-0560">Oxidoreductase</keyword>
<feature type="signal peptide" evidence="7">
    <location>
        <begin position="1"/>
        <end position="23"/>
    </location>
</feature>
<evidence type="ECO:0000256" key="7">
    <source>
        <dbReference type="SAM" id="SignalP"/>
    </source>
</evidence>
<accession>A0ABY3PI50</accession>
<dbReference type="InterPro" id="IPR009056">
    <property type="entry name" value="Cyt_c-like_dom"/>
</dbReference>
<keyword evidence="10" id="KW-1185">Reference proteome</keyword>
<evidence type="ECO:0000256" key="1">
    <source>
        <dbReference type="ARBA" id="ARBA00022617"/>
    </source>
</evidence>
<protein>
    <recommendedName>
        <fullName evidence="8">Cytochrome c domain-containing protein</fullName>
    </recommendedName>
</protein>
<evidence type="ECO:0000256" key="5">
    <source>
        <dbReference type="ARBA" id="ARBA00023004"/>
    </source>
</evidence>
<keyword evidence="1 6" id="KW-0349">Heme</keyword>
<dbReference type="Proteomes" id="UP001054846">
    <property type="component" value="Chromosome"/>
</dbReference>
<keyword evidence="3 7" id="KW-0732">Signal</keyword>
<keyword evidence="5 6" id="KW-0408">Iron</keyword>
<evidence type="ECO:0000256" key="4">
    <source>
        <dbReference type="ARBA" id="ARBA00023002"/>
    </source>
</evidence>
<name>A0ABY3PI50_9CYAN</name>
<evidence type="ECO:0000256" key="3">
    <source>
        <dbReference type="ARBA" id="ARBA00022729"/>
    </source>
</evidence>
<gene>
    <name evidence="9" type="ORF">ISF26_16060</name>
</gene>
<feature type="domain" description="Cytochrome c" evidence="8">
    <location>
        <begin position="459"/>
        <end position="674"/>
    </location>
</feature>